<gene>
    <name evidence="5" type="ORF">PPRIM_AZ9-3.1.T1150134</name>
</gene>
<organism evidence="5 6">
    <name type="scientific">Paramecium primaurelia</name>
    <dbReference type="NCBI Taxonomy" id="5886"/>
    <lineage>
        <taxon>Eukaryota</taxon>
        <taxon>Sar</taxon>
        <taxon>Alveolata</taxon>
        <taxon>Ciliophora</taxon>
        <taxon>Intramacronucleata</taxon>
        <taxon>Oligohymenophorea</taxon>
        <taxon>Peniculida</taxon>
        <taxon>Parameciidae</taxon>
        <taxon>Paramecium</taxon>
    </lineage>
</organism>
<feature type="domain" description="Tim44-like" evidence="4">
    <location>
        <begin position="242"/>
        <end position="397"/>
    </location>
</feature>
<evidence type="ECO:0000256" key="1">
    <source>
        <dbReference type="ARBA" id="ARBA00004370"/>
    </source>
</evidence>
<dbReference type="PANTHER" id="PTHR10721">
    <property type="entry name" value="MITOCHONDRIAL IMPORT INNER MEMBRANE TRANSLOCASE SUBUNIT TIM44"/>
    <property type="match status" value="1"/>
</dbReference>
<dbReference type="PANTHER" id="PTHR10721:SF1">
    <property type="entry name" value="MITOCHONDRIAL IMPORT INNER MEMBRANE TRANSLOCASE SUBUNIT TIM44"/>
    <property type="match status" value="1"/>
</dbReference>
<keyword evidence="2" id="KW-0472">Membrane</keyword>
<dbReference type="Pfam" id="PF04280">
    <property type="entry name" value="Tim44"/>
    <property type="match status" value="1"/>
</dbReference>
<evidence type="ECO:0000256" key="2">
    <source>
        <dbReference type="ARBA" id="ARBA00023136"/>
    </source>
</evidence>
<evidence type="ECO:0000313" key="5">
    <source>
        <dbReference type="EMBL" id="CAD8101469.1"/>
    </source>
</evidence>
<evidence type="ECO:0000256" key="3">
    <source>
        <dbReference type="SAM" id="Coils"/>
    </source>
</evidence>
<keyword evidence="6" id="KW-1185">Reference proteome</keyword>
<evidence type="ECO:0000313" key="6">
    <source>
        <dbReference type="Proteomes" id="UP000688137"/>
    </source>
</evidence>
<dbReference type="GO" id="GO:0005743">
    <property type="term" value="C:mitochondrial inner membrane"/>
    <property type="evidence" value="ECO:0007669"/>
    <property type="project" value="TreeGrafter"/>
</dbReference>
<dbReference type="GO" id="GO:0051087">
    <property type="term" value="F:protein-folding chaperone binding"/>
    <property type="evidence" value="ECO:0007669"/>
    <property type="project" value="TreeGrafter"/>
</dbReference>
<keyword evidence="3" id="KW-0175">Coiled coil</keyword>
<sequence length="405" mass="46841">MISFVNLFVPFRQAHRLSRLNIYNQRRVLYKFCSENKKTEEIEKQPSLVIDILHTVKESALGSATKLTEKVKGSAVKFKTDANQNKETSIGKTCLNMAKLAWRKTFPSHDDEVKARMETVKAKLAERKKEEEKFAQMTEEELAAIQEKIPEWKRNAVQATDQSTSEEASLKSKIAQKIQSRLKQSEQGQHIVNSEAYKEYITFKAEMKQFKADLSDKIQNHPSNFVQVSLYAAKTVTNESDVARAIRQMRMIDPDFDLYELEKEAKVIFEQIYNLYLLGDLESLQKVCGEAALGYFKVLLKKQEAEKSEPKHKQLWNVDEIRFTRASIPDSVKLPVFVFTIKTQEIFCYVSKTDRSKIIDGDDERIMSMDYQFALTPHSNPSSDEFGHIWEMIELQPQQVVKMLV</sequence>
<dbReference type="SMART" id="SM00978">
    <property type="entry name" value="Tim44"/>
    <property type="match status" value="1"/>
</dbReference>
<protein>
    <recommendedName>
        <fullName evidence="4">Tim44-like domain-containing protein</fullName>
    </recommendedName>
</protein>
<proteinExistence type="predicted"/>
<accession>A0A8S1PEW1</accession>
<dbReference type="GO" id="GO:0030150">
    <property type="term" value="P:protein import into mitochondrial matrix"/>
    <property type="evidence" value="ECO:0007669"/>
    <property type="project" value="TreeGrafter"/>
</dbReference>
<name>A0A8S1PEW1_PARPR</name>
<dbReference type="AlphaFoldDB" id="A0A8S1PEW1"/>
<evidence type="ECO:0000259" key="4">
    <source>
        <dbReference type="SMART" id="SM00978"/>
    </source>
</evidence>
<dbReference type="Proteomes" id="UP000688137">
    <property type="component" value="Unassembled WGS sequence"/>
</dbReference>
<comment type="caution">
    <text evidence="5">The sequence shown here is derived from an EMBL/GenBank/DDBJ whole genome shotgun (WGS) entry which is preliminary data.</text>
</comment>
<comment type="subcellular location">
    <subcellularLocation>
        <location evidence="1">Membrane</location>
    </subcellularLocation>
</comment>
<dbReference type="InterPro" id="IPR039544">
    <property type="entry name" value="Tim44-like"/>
</dbReference>
<feature type="coiled-coil region" evidence="3">
    <location>
        <begin position="120"/>
        <end position="162"/>
    </location>
</feature>
<reference evidence="5" key="1">
    <citation type="submission" date="2021-01" db="EMBL/GenBank/DDBJ databases">
        <authorList>
            <consortium name="Genoscope - CEA"/>
            <person name="William W."/>
        </authorList>
    </citation>
    <scope>NUCLEOTIDE SEQUENCE</scope>
</reference>
<dbReference type="EMBL" id="CAJJDM010000118">
    <property type="protein sequence ID" value="CAD8101469.1"/>
    <property type="molecule type" value="Genomic_DNA"/>
</dbReference>
<dbReference type="InterPro" id="IPR007379">
    <property type="entry name" value="Tim44-like_dom"/>
</dbReference>